<keyword evidence="9" id="KW-0238">DNA-binding</keyword>
<proteinExistence type="inferred from homology"/>
<keyword evidence="8" id="KW-0805">Transcription regulation</keyword>
<feature type="region of interest" description="Disordered" evidence="14">
    <location>
        <begin position="112"/>
        <end position="176"/>
    </location>
</feature>
<evidence type="ECO:0000256" key="3">
    <source>
        <dbReference type="ARBA" id="ARBA00006991"/>
    </source>
</evidence>
<keyword evidence="6 12" id="KW-0863">Zinc-finger</keyword>
<feature type="domain" description="C2H2-type" evidence="15">
    <location>
        <begin position="325"/>
        <end position="352"/>
    </location>
</feature>
<evidence type="ECO:0000313" key="17">
    <source>
        <dbReference type="Proteomes" id="UP001591681"/>
    </source>
</evidence>
<evidence type="ECO:0000256" key="8">
    <source>
        <dbReference type="ARBA" id="ARBA00023015"/>
    </source>
</evidence>
<comment type="function">
    <text evidence="1">May be involved in transcriptional regulation.</text>
</comment>
<dbReference type="PROSITE" id="PS00028">
    <property type="entry name" value="ZINC_FINGER_C2H2_1"/>
    <property type="match status" value="3"/>
</dbReference>
<evidence type="ECO:0000256" key="1">
    <source>
        <dbReference type="ARBA" id="ARBA00003767"/>
    </source>
</evidence>
<keyword evidence="11" id="KW-0539">Nucleus</keyword>
<evidence type="ECO:0000313" key="16">
    <source>
        <dbReference type="EMBL" id="KAL2095676.1"/>
    </source>
</evidence>
<evidence type="ECO:0000259" key="15">
    <source>
        <dbReference type="PROSITE" id="PS50157"/>
    </source>
</evidence>
<accession>A0ABD1K9B7</accession>
<keyword evidence="7" id="KW-0862">Zinc</keyword>
<feature type="domain" description="C2H2-type" evidence="15">
    <location>
        <begin position="381"/>
        <end position="408"/>
    </location>
</feature>
<feature type="coiled-coil region" evidence="13">
    <location>
        <begin position="34"/>
        <end position="61"/>
    </location>
</feature>
<dbReference type="Proteomes" id="UP001591681">
    <property type="component" value="Unassembled WGS sequence"/>
</dbReference>
<dbReference type="SUPFAM" id="SSF57667">
    <property type="entry name" value="beta-beta-alpha zinc fingers"/>
    <property type="match status" value="2"/>
</dbReference>
<dbReference type="InterPro" id="IPR013087">
    <property type="entry name" value="Znf_C2H2_type"/>
</dbReference>
<dbReference type="InterPro" id="IPR036236">
    <property type="entry name" value="Znf_C2H2_sf"/>
</dbReference>
<keyword evidence="17" id="KW-1185">Reference proteome</keyword>
<feature type="domain" description="C2H2-type" evidence="15">
    <location>
        <begin position="353"/>
        <end position="380"/>
    </location>
</feature>
<dbReference type="GO" id="GO:0008270">
    <property type="term" value="F:zinc ion binding"/>
    <property type="evidence" value="ECO:0007669"/>
    <property type="project" value="UniProtKB-KW"/>
</dbReference>
<dbReference type="EMBL" id="JBHFQA010000007">
    <property type="protein sequence ID" value="KAL2095676.1"/>
    <property type="molecule type" value="Genomic_DNA"/>
</dbReference>
<evidence type="ECO:0000256" key="13">
    <source>
        <dbReference type="SAM" id="Coils"/>
    </source>
</evidence>
<evidence type="ECO:0000256" key="6">
    <source>
        <dbReference type="ARBA" id="ARBA00022771"/>
    </source>
</evidence>
<keyword evidence="13" id="KW-0175">Coiled coil</keyword>
<dbReference type="FunFam" id="3.30.160.60:FF:000446">
    <property type="entry name" value="Zinc finger protein"/>
    <property type="match status" value="1"/>
</dbReference>
<organism evidence="16 17">
    <name type="scientific">Coilia grayii</name>
    <name type="common">Gray's grenadier anchovy</name>
    <dbReference type="NCBI Taxonomy" id="363190"/>
    <lineage>
        <taxon>Eukaryota</taxon>
        <taxon>Metazoa</taxon>
        <taxon>Chordata</taxon>
        <taxon>Craniata</taxon>
        <taxon>Vertebrata</taxon>
        <taxon>Euteleostomi</taxon>
        <taxon>Actinopterygii</taxon>
        <taxon>Neopterygii</taxon>
        <taxon>Teleostei</taxon>
        <taxon>Clupei</taxon>
        <taxon>Clupeiformes</taxon>
        <taxon>Clupeoidei</taxon>
        <taxon>Engraulidae</taxon>
        <taxon>Coilinae</taxon>
        <taxon>Coilia</taxon>
    </lineage>
</organism>
<dbReference type="PANTHER" id="PTHR16515:SF49">
    <property type="entry name" value="GASTRULA ZINC FINGER PROTEIN XLCGF49.1-LIKE-RELATED"/>
    <property type="match status" value="1"/>
</dbReference>
<evidence type="ECO:0000256" key="9">
    <source>
        <dbReference type="ARBA" id="ARBA00023125"/>
    </source>
</evidence>
<gene>
    <name evidence="16" type="ORF">ACEWY4_007824</name>
</gene>
<evidence type="ECO:0000256" key="11">
    <source>
        <dbReference type="ARBA" id="ARBA00023242"/>
    </source>
</evidence>
<evidence type="ECO:0000256" key="5">
    <source>
        <dbReference type="ARBA" id="ARBA00022737"/>
    </source>
</evidence>
<dbReference type="Pfam" id="PF00096">
    <property type="entry name" value="zf-C2H2"/>
    <property type="match status" value="2"/>
</dbReference>
<dbReference type="GO" id="GO:0005634">
    <property type="term" value="C:nucleus"/>
    <property type="evidence" value="ECO:0007669"/>
    <property type="project" value="UniProtKB-SubCell"/>
</dbReference>
<dbReference type="SMART" id="SM00355">
    <property type="entry name" value="ZnF_C2H2"/>
    <property type="match status" value="3"/>
</dbReference>
<keyword evidence="10" id="KW-0804">Transcription</keyword>
<reference evidence="16 17" key="1">
    <citation type="submission" date="2024-09" db="EMBL/GenBank/DDBJ databases">
        <title>A chromosome-level genome assembly of Gray's grenadier anchovy, Coilia grayii.</title>
        <authorList>
            <person name="Fu Z."/>
        </authorList>
    </citation>
    <scope>NUCLEOTIDE SEQUENCE [LARGE SCALE GENOMIC DNA]</scope>
    <source>
        <strain evidence="16">G4</strain>
        <tissue evidence="16">Muscle</tissue>
    </source>
</reference>
<dbReference type="PROSITE" id="PS50157">
    <property type="entry name" value="ZINC_FINGER_C2H2_2"/>
    <property type="match status" value="3"/>
</dbReference>
<evidence type="ECO:0000256" key="2">
    <source>
        <dbReference type="ARBA" id="ARBA00004123"/>
    </source>
</evidence>
<evidence type="ECO:0000256" key="7">
    <source>
        <dbReference type="ARBA" id="ARBA00022833"/>
    </source>
</evidence>
<evidence type="ECO:0000256" key="10">
    <source>
        <dbReference type="ARBA" id="ARBA00023163"/>
    </source>
</evidence>
<dbReference type="Gene3D" id="3.30.160.60">
    <property type="entry name" value="Classic Zinc Finger"/>
    <property type="match status" value="3"/>
</dbReference>
<dbReference type="AlphaFoldDB" id="A0ABD1K9B7"/>
<name>A0ABD1K9B7_9TELE</name>
<evidence type="ECO:0000256" key="4">
    <source>
        <dbReference type="ARBA" id="ARBA00022723"/>
    </source>
</evidence>
<sequence>MANYRTFHSQLTSVMETLTRAAVAEICELVDDGYAVLHLEISRHQKENEELRQKLQLIESIIARGAGGGGAAMEKTAAAREARGRDGLTRDARGKAVMEECVSSVFEESQPITVEIKQEQSETGETGEDRDGGDVFSQDSFSEDVEEVSTEREESGAHTLFRSDSLDTHTQPDDVNQPILLESDEDNMQADNTLDSHTDSDAHTHSDAFSDTHAESLVDTHTDTQAHTHTVSFLERVYVKPEAGVSELVSDWHSRAHTHTHTHALTHTHTHAFSHTHSLASRLSAHPAVPPLYGGGLGGGAIGLPPHTHTHPQAQTRVSAHKRSFICAFCGKSFTTAQSLDTHTRIHTGERPFCCGQCGKRFTQSGHLTAHQTVHTGERPHPCAFCTKRFAGKQYLRIHVKKHHPDQQQG</sequence>
<comment type="subcellular location">
    <subcellularLocation>
        <location evidence="2">Nucleus</location>
    </subcellularLocation>
</comment>
<evidence type="ECO:0000256" key="12">
    <source>
        <dbReference type="PROSITE-ProRule" id="PRU00042"/>
    </source>
</evidence>
<comment type="caution">
    <text evidence="16">The sequence shown here is derived from an EMBL/GenBank/DDBJ whole genome shotgun (WGS) entry which is preliminary data.</text>
</comment>
<dbReference type="GO" id="GO:0003677">
    <property type="term" value="F:DNA binding"/>
    <property type="evidence" value="ECO:0007669"/>
    <property type="project" value="UniProtKB-KW"/>
</dbReference>
<protein>
    <recommendedName>
        <fullName evidence="15">C2H2-type domain-containing protein</fullName>
    </recommendedName>
</protein>
<comment type="similarity">
    <text evidence="3">Belongs to the krueppel C2H2-type zinc-finger protein family.</text>
</comment>
<dbReference type="InterPro" id="IPR050331">
    <property type="entry name" value="Zinc_finger"/>
</dbReference>
<dbReference type="PANTHER" id="PTHR16515">
    <property type="entry name" value="PR DOMAIN ZINC FINGER PROTEIN"/>
    <property type="match status" value="1"/>
</dbReference>
<keyword evidence="5" id="KW-0677">Repeat</keyword>
<keyword evidence="4" id="KW-0479">Metal-binding</keyword>
<dbReference type="FunFam" id="3.30.160.60:FF:000625">
    <property type="entry name" value="Zinc finger protein 536"/>
    <property type="match status" value="1"/>
</dbReference>
<evidence type="ECO:0000256" key="14">
    <source>
        <dbReference type="SAM" id="MobiDB-lite"/>
    </source>
</evidence>
<dbReference type="FunFam" id="3.30.160.60:FF:000966">
    <property type="entry name" value="ZFP90 zinc finger protein"/>
    <property type="match status" value="1"/>
</dbReference>